<gene>
    <name evidence="1" type="ORF">Theth_0103</name>
</gene>
<organism evidence="1 2">
    <name type="scientific">Pseudothermotoga thermarum DSM 5069</name>
    <dbReference type="NCBI Taxonomy" id="688269"/>
    <lineage>
        <taxon>Bacteria</taxon>
        <taxon>Thermotogati</taxon>
        <taxon>Thermotogota</taxon>
        <taxon>Thermotogae</taxon>
        <taxon>Thermotogales</taxon>
        <taxon>Thermotogaceae</taxon>
        <taxon>Pseudothermotoga</taxon>
    </lineage>
</organism>
<dbReference type="PATRIC" id="fig|688269.3.peg.104"/>
<evidence type="ECO:0000313" key="1">
    <source>
        <dbReference type="EMBL" id="AEH50209.1"/>
    </source>
</evidence>
<evidence type="ECO:0000313" key="2">
    <source>
        <dbReference type="Proteomes" id="UP000006804"/>
    </source>
</evidence>
<dbReference type="HOGENOM" id="CLU_170247_0_0_0"/>
<dbReference type="InterPro" id="IPR045865">
    <property type="entry name" value="ACT-like_dom_sf"/>
</dbReference>
<dbReference type="AlphaFoldDB" id="F7YUM4"/>
<evidence type="ECO:0008006" key="3">
    <source>
        <dbReference type="Google" id="ProtNLM"/>
    </source>
</evidence>
<dbReference type="NCBIfam" id="TIGR03959">
    <property type="entry name" value="hyd_TM1266"/>
    <property type="match status" value="1"/>
</dbReference>
<dbReference type="InterPro" id="IPR027271">
    <property type="entry name" value="Acetolactate_synth/TF_NikR_C"/>
</dbReference>
<dbReference type="EMBL" id="CP002351">
    <property type="protein sequence ID" value="AEH50209.1"/>
    <property type="molecule type" value="Genomic_DNA"/>
</dbReference>
<sequence>MEKRYYMINIVVLDRESAYNQVNELLHQYANLIKLRVGYPVEEEGFAVIFVVVKATNDEVGSFAGKLGKIPKVKVKSTLVK</sequence>
<keyword evidence="2" id="KW-1185">Reference proteome</keyword>
<protein>
    <recommendedName>
        <fullName evidence="3">Iron-only hydrogenase system regulator</fullName>
    </recommendedName>
</protein>
<dbReference type="KEGG" id="tta:Theth_0103"/>
<name>F7YUM4_9THEM</name>
<dbReference type="SUPFAM" id="SSF55021">
    <property type="entry name" value="ACT-like"/>
    <property type="match status" value="1"/>
</dbReference>
<dbReference type="eggNOG" id="COG0864">
    <property type="taxonomic scope" value="Bacteria"/>
</dbReference>
<dbReference type="InterPro" id="IPR023860">
    <property type="entry name" value="FeFe-hyd_TM1266"/>
</dbReference>
<dbReference type="Pfam" id="PF21699">
    <property type="entry name" value="TM1266-like"/>
    <property type="match status" value="1"/>
</dbReference>
<dbReference type="Gene3D" id="3.30.70.1150">
    <property type="entry name" value="ACT-like. Chain A, domain 2"/>
    <property type="match status" value="1"/>
</dbReference>
<dbReference type="STRING" id="688269.Theth_0103"/>
<dbReference type="RefSeq" id="WP_013931433.1">
    <property type="nucleotide sequence ID" value="NC_015707.1"/>
</dbReference>
<dbReference type="Proteomes" id="UP000006804">
    <property type="component" value="Chromosome"/>
</dbReference>
<accession>F7YUM4</accession>
<proteinExistence type="predicted"/>
<reference evidence="1 2" key="1">
    <citation type="submission" date="2010-11" db="EMBL/GenBank/DDBJ databases">
        <title>The complete genome of Thermotoga thermarum DSM 5069.</title>
        <authorList>
            <consortium name="US DOE Joint Genome Institute (JGI-PGF)"/>
            <person name="Lucas S."/>
            <person name="Copeland A."/>
            <person name="Lapidus A."/>
            <person name="Bruce D."/>
            <person name="Goodwin L."/>
            <person name="Pitluck S."/>
            <person name="Kyrpides N."/>
            <person name="Mavromatis K."/>
            <person name="Ivanova N."/>
            <person name="Zeytun A."/>
            <person name="Brettin T."/>
            <person name="Detter J.C."/>
            <person name="Tapia R."/>
            <person name="Han C."/>
            <person name="Land M."/>
            <person name="Hauser L."/>
            <person name="Markowitz V."/>
            <person name="Cheng J.-F."/>
            <person name="Hugenholtz P."/>
            <person name="Woyke T."/>
            <person name="Wu D."/>
            <person name="Spring S."/>
            <person name="Schroeder M."/>
            <person name="Brambilla E."/>
            <person name="Klenk H.-P."/>
            <person name="Eisen J.A."/>
        </authorList>
    </citation>
    <scope>NUCLEOTIDE SEQUENCE [LARGE SCALE GENOMIC DNA]</scope>
    <source>
        <strain evidence="1 2">DSM 5069</strain>
    </source>
</reference>